<gene>
    <name evidence="2" type="ORF">ACFQFQ_02750</name>
</gene>
<comment type="caution">
    <text evidence="2">The sequence shown here is derived from an EMBL/GenBank/DDBJ whole genome shotgun (WGS) entry which is preliminary data.</text>
</comment>
<proteinExistence type="predicted"/>
<name>A0ABW2AZ70_9RHOB</name>
<accession>A0ABW2AZ70</accession>
<dbReference type="Proteomes" id="UP001596353">
    <property type="component" value="Unassembled WGS sequence"/>
</dbReference>
<evidence type="ECO:0000313" key="2">
    <source>
        <dbReference type="EMBL" id="MFC6758660.1"/>
    </source>
</evidence>
<keyword evidence="1" id="KW-1133">Transmembrane helix</keyword>
<reference evidence="3" key="1">
    <citation type="journal article" date="2019" name="Int. J. Syst. Evol. Microbiol.">
        <title>The Global Catalogue of Microorganisms (GCM) 10K type strain sequencing project: providing services to taxonomists for standard genome sequencing and annotation.</title>
        <authorList>
            <consortium name="The Broad Institute Genomics Platform"/>
            <consortium name="The Broad Institute Genome Sequencing Center for Infectious Disease"/>
            <person name="Wu L."/>
            <person name="Ma J."/>
        </authorList>
    </citation>
    <scope>NUCLEOTIDE SEQUENCE [LARGE SCALE GENOMIC DNA]</scope>
    <source>
        <strain evidence="3">CCUG 66188</strain>
    </source>
</reference>
<evidence type="ECO:0000313" key="3">
    <source>
        <dbReference type="Proteomes" id="UP001596353"/>
    </source>
</evidence>
<sequence>MALVNYILAGMLGTVVAMAIYQHRVSFGSDAADQLPPAQQQMV</sequence>
<evidence type="ECO:0000256" key="1">
    <source>
        <dbReference type="SAM" id="Phobius"/>
    </source>
</evidence>
<keyword evidence="1" id="KW-0472">Membrane</keyword>
<dbReference type="EMBL" id="JBHSWG010000001">
    <property type="protein sequence ID" value="MFC6758660.1"/>
    <property type="molecule type" value="Genomic_DNA"/>
</dbReference>
<keyword evidence="1" id="KW-0812">Transmembrane</keyword>
<organism evidence="2 3">
    <name type="scientific">Sulfitobacter porphyrae</name>
    <dbReference type="NCBI Taxonomy" id="1246864"/>
    <lineage>
        <taxon>Bacteria</taxon>
        <taxon>Pseudomonadati</taxon>
        <taxon>Pseudomonadota</taxon>
        <taxon>Alphaproteobacteria</taxon>
        <taxon>Rhodobacterales</taxon>
        <taxon>Roseobacteraceae</taxon>
        <taxon>Sulfitobacter</taxon>
    </lineage>
</organism>
<feature type="transmembrane region" description="Helical" evidence="1">
    <location>
        <begin position="6"/>
        <end position="21"/>
    </location>
</feature>
<keyword evidence="3" id="KW-1185">Reference proteome</keyword>
<protein>
    <submittedName>
        <fullName evidence="2">Uncharacterized protein</fullName>
    </submittedName>
</protein>